<dbReference type="AlphaFoldDB" id="A0A3M7S1B3"/>
<organism evidence="1 2">
    <name type="scientific">Brachionus plicatilis</name>
    <name type="common">Marine rotifer</name>
    <name type="synonym">Brachionus muelleri</name>
    <dbReference type="NCBI Taxonomy" id="10195"/>
    <lineage>
        <taxon>Eukaryota</taxon>
        <taxon>Metazoa</taxon>
        <taxon>Spiralia</taxon>
        <taxon>Gnathifera</taxon>
        <taxon>Rotifera</taxon>
        <taxon>Eurotatoria</taxon>
        <taxon>Monogononta</taxon>
        <taxon>Pseudotrocha</taxon>
        <taxon>Ploima</taxon>
        <taxon>Brachionidae</taxon>
        <taxon>Brachionus</taxon>
    </lineage>
</organism>
<sequence length="152" mass="18333">MNSILGTSEQKNDYLISIVMILQGYHLKEKMRVLYHSWTICILFCKKKSQLIWHLEVDDQFKISFQFKNNMIYMQCRFINHLNHSKRLRSYPKIQSMSKMSDGYEVHRNAGFFRWICMAMYDRKQEISLRDGTYLEKFRIDAPVTILAFDKI</sequence>
<accession>A0A3M7S1B3</accession>
<comment type="caution">
    <text evidence="1">The sequence shown here is derived from an EMBL/GenBank/DDBJ whole genome shotgun (WGS) entry which is preliminary data.</text>
</comment>
<dbReference type="Proteomes" id="UP000276133">
    <property type="component" value="Unassembled WGS sequence"/>
</dbReference>
<name>A0A3M7S1B3_BRAPC</name>
<keyword evidence="2" id="KW-1185">Reference proteome</keyword>
<gene>
    <name evidence="1" type="ORF">BpHYR1_040216</name>
</gene>
<reference evidence="1 2" key="1">
    <citation type="journal article" date="2018" name="Sci. Rep.">
        <title>Genomic signatures of local adaptation to the degree of environmental predictability in rotifers.</title>
        <authorList>
            <person name="Franch-Gras L."/>
            <person name="Hahn C."/>
            <person name="Garcia-Roger E.M."/>
            <person name="Carmona M.J."/>
            <person name="Serra M."/>
            <person name="Gomez A."/>
        </authorList>
    </citation>
    <scope>NUCLEOTIDE SEQUENCE [LARGE SCALE GENOMIC DNA]</scope>
    <source>
        <strain evidence="1">HYR1</strain>
    </source>
</reference>
<protein>
    <submittedName>
        <fullName evidence="1">Uncharacterized protein</fullName>
    </submittedName>
</protein>
<dbReference type="EMBL" id="REGN01002187">
    <property type="protein sequence ID" value="RNA29601.1"/>
    <property type="molecule type" value="Genomic_DNA"/>
</dbReference>
<evidence type="ECO:0000313" key="2">
    <source>
        <dbReference type="Proteomes" id="UP000276133"/>
    </source>
</evidence>
<proteinExistence type="predicted"/>
<evidence type="ECO:0000313" key="1">
    <source>
        <dbReference type="EMBL" id="RNA29601.1"/>
    </source>
</evidence>